<evidence type="ECO:0000313" key="3">
    <source>
        <dbReference type="Proteomes" id="UP000729402"/>
    </source>
</evidence>
<dbReference type="Proteomes" id="UP000729402">
    <property type="component" value="Unassembled WGS sequence"/>
</dbReference>
<name>A0A8J5RGG8_ZIZPA</name>
<accession>A0A8J5RGG8</accession>
<dbReference type="EMBL" id="JAAALK010000290">
    <property type="protein sequence ID" value="KAG8045698.1"/>
    <property type="molecule type" value="Genomic_DNA"/>
</dbReference>
<proteinExistence type="predicted"/>
<sequence>METGQLLQSCTQELAGISAKNTSMRLHNVTNLPPQERMEQSPRTCSCKVQTRRTSHKQAGMQTTARPKLLFPAATRPWQTSTSPKIASEWQDRRNRNFQVPTRSQEKQSHIVASRMRETTGTRGEQQEGTRISRETGACSGASSGARRPVWRAGPEGEPDSPYLPLL</sequence>
<gene>
    <name evidence="2" type="ORF">GUJ93_ZPchr0008g13108</name>
</gene>
<evidence type="ECO:0000256" key="1">
    <source>
        <dbReference type="SAM" id="MobiDB-lite"/>
    </source>
</evidence>
<dbReference type="AlphaFoldDB" id="A0A8J5RGG8"/>
<reference evidence="2" key="2">
    <citation type="submission" date="2021-02" db="EMBL/GenBank/DDBJ databases">
        <authorList>
            <person name="Kimball J.A."/>
            <person name="Haas M.W."/>
            <person name="Macchietto M."/>
            <person name="Kono T."/>
            <person name="Duquette J."/>
            <person name="Shao M."/>
        </authorList>
    </citation>
    <scope>NUCLEOTIDE SEQUENCE</scope>
    <source>
        <tissue evidence="2">Fresh leaf tissue</tissue>
    </source>
</reference>
<feature type="compositionally biased region" description="Basic and acidic residues" evidence="1">
    <location>
        <begin position="104"/>
        <end position="134"/>
    </location>
</feature>
<organism evidence="2 3">
    <name type="scientific">Zizania palustris</name>
    <name type="common">Northern wild rice</name>
    <dbReference type="NCBI Taxonomy" id="103762"/>
    <lineage>
        <taxon>Eukaryota</taxon>
        <taxon>Viridiplantae</taxon>
        <taxon>Streptophyta</taxon>
        <taxon>Embryophyta</taxon>
        <taxon>Tracheophyta</taxon>
        <taxon>Spermatophyta</taxon>
        <taxon>Magnoliopsida</taxon>
        <taxon>Liliopsida</taxon>
        <taxon>Poales</taxon>
        <taxon>Poaceae</taxon>
        <taxon>BOP clade</taxon>
        <taxon>Oryzoideae</taxon>
        <taxon>Oryzeae</taxon>
        <taxon>Zizaniinae</taxon>
        <taxon>Zizania</taxon>
    </lineage>
</organism>
<feature type="region of interest" description="Disordered" evidence="1">
    <location>
        <begin position="34"/>
        <end position="167"/>
    </location>
</feature>
<evidence type="ECO:0000313" key="2">
    <source>
        <dbReference type="EMBL" id="KAG8045698.1"/>
    </source>
</evidence>
<keyword evidence="3" id="KW-1185">Reference proteome</keyword>
<reference evidence="2" key="1">
    <citation type="journal article" date="2021" name="bioRxiv">
        <title>Whole Genome Assembly and Annotation of Northern Wild Rice, Zizania palustris L., Supports a Whole Genome Duplication in the Zizania Genus.</title>
        <authorList>
            <person name="Haas M."/>
            <person name="Kono T."/>
            <person name="Macchietto M."/>
            <person name="Millas R."/>
            <person name="McGilp L."/>
            <person name="Shao M."/>
            <person name="Duquette J."/>
            <person name="Hirsch C.N."/>
            <person name="Kimball J."/>
        </authorList>
    </citation>
    <scope>NUCLEOTIDE SEQUENCE</scope>
    <source>
        <tissue evidence="2">Fresh leaf tissue</tissue>
    </source>
</reference>
<comment type="caution">
    <text evidence="2">The sequence shown here is derived from an EMBL/GenBank/DDBJ whole genome shotgun (WGS) entry which is preliminary data.</text>
</comment>
<protein>
    <submittedName>
        <fullName evidence="2">Uncharacterized protein</fullName>
    </submittedName>
</protein>